<feature type="binding site" evidence="9">
    <location>
        <begin position="119"/>
        <end position="122"/>
    </location>
    <ligand>
        <name>5-phospho-alpha-D-ribose 1-diphosphate</name>
        <dbReference type="ChEBI" id="CHEBI:58017"/>
    </ligand>
</feature>
<dbReference type="EC" id="2.4.2.18" evidence="9"/>
<dbReference type="AlphaFoldDB" id="A0A2W5B910"/>
<evidence type="ECO:0000256" key="3">
    <source>
        <dbReference type="ARBA" id="ARBA00022676"/>
    </source>
</evidence>
<dbReference type="UniPathway" id="UPA00035">
    <property type="reaction ID" value="UER00041"/>
</dbReference>
<dbReference type="GO" id="GO:0005829">
    <property type="term" value="C:cytosol"/>
    <property type="evidence" value="ECO:0007669"/>
    <property type="project" value="TreeGrafter"/>
</dbReference>
<dbReference type="Gene3D" id="1.20.970.10">
    <property type="entry name" value="Transferase, Pyrimidine Nucleoside Phosphorylase, Chain C"/>
    <property type="match status" value="1"/>
</dbReference>
<keyword evidence="2 9" id="KW-0028">Amino-acid biosynthesis</keyword>
<evidence type="ECO:0000256" key="7">
    <source>
        <dbReference type="ARBA" id="ARBA00052328"/>
    </source>
</evidence>
<dbReference type="FunFam" id="3.40.1030.10:FF:000002">
    <property type="entry name" value="Anthranilate phosphoribosyltransferase"/>
    <property type="match status" value="1"/>
</dbReference>
<dbReference type="GO" id="GO:0004048">
    <property type="term" value="F:anthranilate phosphoribosyltransferase activity"/>
    <property type="evidence" value="ECO:0007669"/>
    <property type="project" value="UniProtKB-UniRule"/>
</dbReference>
<comment type="catalytic activity">
    <reaction evidence="7 9">
        <text>N-(5-phospho-beta-D-ribosyl)anthranilate + diphosphate = 5-phospho-alpha-D-ribose 1-diphosphate + anthranilate</text>
        <dbReference type="Rhea" id="RHEA:11768"/>
        <dbReference type="ChEBI" id="CHEBI:16567"/>
        <dbReference type="ChEBI" id="CHEBI:18277"/>
        <dbReference type="ChEBI" id="CHEBI:33019"/>
        <dbReference type="ChEBI" id="CHEBI:58017"/>
        <dbReference type="EC" id="2.4.2.18"/>
    </reaction>
</comment>
<proteinExistence type="inferred from homology"/>
<feature type="binding site" evidence="9">
    <location>
        <begin position="112"/>
        <end position="113"/>
    </location>
    <ligand>
        <name>5-phospho-alpha-D-ribose 1-diphosphate</name>
        <dbReference type="ChEBI" id="CHEBI:58017"/>
    </ligand>
</feature>
<dbReference type="Pfam" id="PF02885">
    <property type="entry name" value="Glycos_trans_3N"/>
    <property type="match status" value="1"/>
</dbReference>
<dbReference type="InterPro" id="IPR000312">
    <property type="entry name" value="Glycosyl_Trfase_fam3"/>
</dbReference>
<comment type="pathway">
    <text evidence="1 9">Amino-acid biosynthesis; L-tryptophan biosynthesis; L-tryptophan from chorismate: step 2/5.</text>
</comment>
<feature type="binding site" evidence="9">
    <location>
        <position position="254"/>
    </location>
    <ligand>
        <name>Mg(2+)</name>
        <dbReference type="ChEBI" id="CHEBI:18420"/>
        <label>2</label>
    </ligand>
</feature>
<name>A0A2W5B910_9CORY</name>
<feature type="binding site" evidence="9">
    <location>
        <position position="121"/>
    </location>
    <ligand>
        <name>Mg(2+)</name>
        <dbReference type="ChEBI" id="CHEBI:18420"/>
        <label>1</label>
    </ligand>
</feature>
<evidence type="ECO:0000259" key="11">
    <source>
        <dbReference type="Pfam" id="PF02885"/>
    </source>
</evidence>
<dbReference type="InterPro" id="IPR017459">
    <property type="entry name" value="Glycosyl_Trfase_fam3_N_dom"/>
</dbReference>
<keyword evidence="6 9" id="KW-0057">Aromatic amino acid biosynthesis</keyword>
<feature type="binding site" evidence="9">
    <location>
        <position position="140"/>
    </location>
    <ligand>
        <name>anthranilate</name>
        <dbReference type="ChEBI" id="CHEBI:16567"/>
        <label>1</label>
    </ligand>
</feature>
<gene>
    <name evidence="9 12" type="primary">trpD</name>
    <name evidence="12" type="ORF">DI609_05055</name>
</gene>
<feature type="binding site" evidence="9">
    <location>
        <position position="149"/>
    </location>
    <ligand>
        <name>5-phospho-alpha-D-ribose 1-diphosphate</name>
        <dbReference type="ChEBI" id="CHEBI:58017"/>
    </ligand>
</feature>
<comment type="caution">
    <text evidence="9">Lacks conserved residue(s) required for the propagation of feature annotation.</text>
</comment>
<dbReference type="InterPro" id="IPR036320">
    <property type="entry name" value="Glycosyl_Trfase_fam3_N_dom_sf"/>
</dbReference>
<feature type="binding site" evidence="9">
    <location>
        <position position="253"/>
    </location>
    <ligand>
        <name>Mg(2+)</name>
        <dbReference type="ChEBI" id="CHEBI:18420"/>
        <label>2</label>
    </ligand>
</feature>
<dbReference type="InterPro" id="IPR005940">
    <property type="entry name" value="Anthranilate_Pribosyl_Tfrase"/>
</dbReference>
<comment type="cofactor">
    <cofactor evidence="9">
        <name>Mg(2+)</name>
        <dbReference type="ChEBI" id="CHEBI:18420"/>
    </cofactor>
    <text evidence="9">Binds 2 magnesium ions per monomer.</text>
</comment>
<dbReference type="SUPFAM" id="SSF47648">
    <property type="entry name" value="Nucleoside phosphorylase/phosphoribosyltransferase N-terminal domain"/>
    <property type="match status" value="1"/>
</dbReference>
<feature type="binding site" evidence="9">
    <location>
        <position position="254"/>
    </location>
    <ligand>
        <name>Mg(2+)</name>
        <dbReference type="ChEBI" id="CHEBI:18420"/>
        <label>1</label>
    </ligand>
</feature>
<feature type="binding site" evidence="9">
    <location>
        <position position="117"/>
    </location>
    <ligand>
        <name>5-phospho-alpha-D-ribose 1-diphosphate</name>
        <dbReference type="ChEBI" id="CHEBI:58017"/>
    </ligand>
</feature>
<evidence type="ECO:0000313" key="12">
    <source>
        <dbReference type="EMBL" id="PZP01080.1"/>
    </source>
</evidence>
<feature type="binding site" evidence="9">
    <location>
        <begin position="137"/>
        <end position="145"/>
    </location>
    <ligand>
        <name>5-phospho-alpha-D-ribose 1-diphosphate</name>
        <dbReference type="ChEBI" id="CHEBI:58017"/>
    </ligand>
</feature>
<sequence length="369" mass="39225">MATESTDHSTFTSTAHALDAEQLPESYFTWPGLLDRLGRREELSESQTAWAMNEIMAGRASDVLISAFAFGLRVKGITAAELAAAAEAMRSFATPVDFSGVDKIVDIVGTGGDGRNTVNISTMASFVVAGTGTNVVKHGNRKASSQCGGADMLEALGVDIERSPEAVAEDLKETHFAFLFSKAYHPAMRFAGPVRSELKVPTVFNLLGPMTNPAKPGYGLIGCAFKDLMPIIGGAFAHQGSRVLVVRGMDGMDEISVCAPTDVVTVDANGQTGEEIINPRSLGLDFYEEDALRGGDAEYNAEIARKLFRGELEGAIKDAVLLNGAAALATVEGWEEDGLQATLKRNIDRARESLESGAALETMEAMIAR</sequence>
<evidence type="ECO:0000256" key="4">
    <source>
        <dbReference type="ARBA" id="ARBA00022679"/>
    </source>
</evidence>
<comment type="subunit">
    <text evidence="9">Homodimer.</text>
</comment>
<dbReference type="NCBIfam" id="TIGR01245">
    <property type="entry name" value="trpD"/>
    <property type="match status" value="1"/>
</dbReference>
<reference evidence="12 13" key="1">
    <citation type="submission" date="2017-11" db="EMBL/GenBank/DDBJ databases">
        <title>Infants hospitalized years apart are colonized by the same room-sourced microbial strains.</title>
        <authorList>
            <person name="Brooks B."/>
            <person name="Olm M.R."/>
            <person name="Firek B.A."/>
            <person name="Baker R."/>
            <person name="Thomas B.C."/>
            <person name="Morowitz M.J."/>
            <person name="Banfield J.F."/>
        </authorList>
    </citation>
    <scope>NUCLEOTIDE SEQUENCE [LARGE SCALE GENOMIC DNA]</scope>
    <source>
        <strain evidence="12">S2_012_000_R3_87</strain>
    </source>
</reference>
<comment type="similarity">
    <text evidence="9">Belongs to the anthranilate phosphoribosyltransferase family.</text>
</comment>
<keyword evidence="9" id="KW-0460">Magnesium</keyword>
<evidence type="ECO:0000256" key="1">
    <source>
        <dbReference type="ARBA" id="ARBA00004907"/>
    </source>
</evidence>
<evidence type="ECO:0000256" key="8">
    <source>
        <dbReference type="ARBA" id="ARBA00061188"/>
    </source>
</evidence>
<dbReference type="SUPFAM" id="SSF52418">
    <property type="entry name" value="Nucleoside phosphorylase/phosphoribosyltransferase catalytic domain"/>
    <property type="match status" value="1"/>
</dbReference>
<accession>A0A2W5B910</accession>
<keyword evidence="3 9" id="KW-0328">Glycosyltransferase</keyword>
<keyword evidence="4 9" id="KW-0808">Transferase</keyword>
<evidence type="ECO:0000259" key="10">
    <source>
        <dbReference type="Pfam" id="PF00591"/>
    </source>
</evidence>
<feature type="binding site" evidence="9">
    <location>
        <position position="195"/>
    </location>
    <ligand>
        <name>anthranilate</name>
        <dbReference type="ChEBI" id="CHEBI:16567"/>
        <label>2</label>
    </ligand>
</feature>
<keyword evidence="5 9" id="KW-0822">Tryptophan biosynthesis</keyword>
<evidence type="ECO:0000256" key="2">
    <source>
        <dbReference type="ARBA" id="ARBA00022605"/>
    </source>
</evidence>
<dbReference type="Pfam" id="PF00591">
    <property type="entry name" value="Glycos_transf_3"/>
    <property type="match status" value="1"/>
</dbReference>
<evidence type="ECO:0000313" key="13">
    <source>
        <dbReference type="Proteomes" id="UP000249451"/>
    </source>
</evidence>
<dbReference type="HAMAP" id="MF_00211">
    <property type="entry name" value="TrpD"/>
    <property type="match status" value="1"/>
</dbReference>
<keyword evidence="9" id="KW-0479">Metal-binding</keyword>
<evidence type="ECO:0000256" key="9">
    <source>
        <dbReference type="HAMAP-Rule" id="MF_00211"/>
    </source>
</evidence>
<dbReference type="PANTHER" id="PTHR43285">
    <property type="entry name" value="ANTHRANILATE PHOSPHORIBOSYLTRANSFERASE"/>
    <property type="match status" value="1"/>
</dbReference>
<comment type="function">
    <text evidence="9">Catalyzes the transfer of the phosphoribosyl group of 5-phosphorylribose-1-pyrophosphate (PRPP) to anthranilate to yield N-(5'-phosphoribosyl)-anthranilate (PRA).</text>
</comment>
<dbReference type="PANTHER" id="PTHR43285:SF2">
    <property type="entry name" value="ANTHRANILATE PHOSPHORIBOSYLTRANSFERASE"/>
    <property type="match status" value="1"/>
</dbReference>
<evidence type="ECO:0000256" key="5">
    <source>
        <dbReference type="ARBA" id="ARBA00022822"/>
    </source>
</evidence>
<dbReference type="Gene3D" id="3.40.1030.10">
    <property type="entry name" value="Nucleoside phosphorylase/phosphoribosyltransferase catalytic domain"/>
    <property type="match status" value="1"/>
</dbReference>
<evidence type="ECO:0000256" key="6">
    <source>
        <dbReference type="ARBA" id="ARBA00023141"/>
    </source>
</evidence>
<protein>
    <recommendedName>
        <fullName evidence="9">Anthranilate phosphoribosyltransferase</fullName>
        <ecNumber evidence="9">2.4.2.18</ecNumber>
    </recommendedName>
</protein>
<dbReference type="GO" id="GO:0000162">
    <property type="term" value="P:L-tryptophan biosynthetic process"/>
    <property type="evidence" value="ECO:0007669"/>
    <property type="project" value="UniProtKB-UniRule"/>
</dbReference>
<dbReference type="Proteomes" id="UP000249451">
    <property type="component" value="Unassembled WGS sequence"/>
</dbReference>
<dbReference type="GO" id="GO:0000287">
    <property type="term" value="F:magnesium ion binding"/>
    <property type="evidence" value="ECO:0007669"/>
    <property type="project" value="UniProtKB-UniRule"/>
</dbReference>
<dbReference type="EMBL" id="QFNY01000094">
    <property type="protein sequence ID" value="PZP01080.1"/>
    <property type="molecule type" value="Genomic_DNA"/>
</dbReference>
<feature type="binding site" evidence="9">
    <location>
        <position position="109"/>
    </location>
    <ligand>
        <name>anthranilate</name>
        <dbReference type="ChEBI" id="CHEBI:16567"/>
        <label>1</label>
    </ligand>
</feature>
<feature type="domain" description="Glycosyl transferase family 3" evidence="10">
    <location>
        <begin position="103"/>
        <end position="360"/>
    </location>
</feature>
<feature type="domain" description="Glycosyl transferase family 3 N-terminal" evidence="11">
    <location>
        <begin position="33"/>
        <end position="93"/>
    </location>
</feature>
<feature type="binding site" evidence="9">
    <location>
        <position position="109"/>
    </location>
    <ligand>
        <name>5-phospho-alpha-D-ribose 1-diphosphate</name>
        <dbReference type="ChEBI" id="CHEBI:58017"/>
    </ligand>
</feature>
<organism evidence="12 13">
    <name type="scientific">Corynebacterium urealyticum</name>
    <dbReference type="NCBI Taxonomy" id="43771"/>
    <lineage>
        <taxon>Bacteria</taxon>
        <taxon>Bacillati</taxon>
        <taxon>Actinomycetota</taxon>
        <taxon>Actinomycetes</taxon>
        <taxon>Mycobacteriales</taxon>
        <taxon>Corynebacteriaceae</taxon>
        <taxon>Corynebacterium</taxon>
    </lineage>
</organism>
<comment type="caution">
    <text evidence="12">The sequence shown here is derived from an EMBL/GenBank/DDBJ whole genome shotgun (WGS) entry which is preliminary data.</text>
</comment>
<dbReference type="InterPro" id="IPR035902">
    <property type="entry name" value="Nuc_phospho_transferase"/>
</dbReference>
<comment type="similarity">
    <text evidence="8">In the C-terminal section; belongs to the anthranilate phosphoribosyltransferase family.</text>
</comment>